<dbReference type="OrthoDB" id="1151164at2"/>
<evidence type="ECO:0000313" key="2">
    <source>
        <dbReference type="EMBL" id="AWL29415.1"/>
    </source>
</evidence>
<dbReference type="RefSeq" id="WP_065995329.1">
    <property type="nucleotide sequence ID" value="NZ_CP029397.2"/>
</dbReference>
<gene>
    <name evidence="2" type="ORF">DJ533_12940</name>
</gene>
<dbReference type="Proteomes" id="UP000245977">
    <property type="component" value="Chromosome"/>
</dbReference>
<reference evidence="2" key="1">
    <citation type="submission" date="2019-08" db="EMBL/GenBank/DDBJ databases">
        <title>The complete genome of Acinetobacter defluvii strain WCHAD010030.</title>
        <authorList>
            <person name="Hu Y."/>
            <person name="Qin J."/>
            <person name="Feng Y."/>
            <person name="Zong Z."/>
        </authorList>
    </citation>
    <scope>NUCLEOTIDE SEQUENCE</scope>
    <source>
        <strain evidence="2">WCHA30</strain>
    </source>
</reference>
<evidence type="ECO:0000259" key="1">
    <source>
        <dbReference type="Pfam" id="PF15655"/>
    </source>
</evidence>
<keyword evidence="3" id="KW-1185">Reference proteome</keyword>
<dbReference type="Pfam" id="PF15655">
    <property type="entry name" value="Imm-NTF2"/>
    <property type="match status" value="1"/>
</dbReference>
<dbReference type="InterPro" id="IPR028049">
    <property type="entry name" value="Imm-NTF2"/>
</dbReference>
<dbReference type="KEGG" id="adv:DJ533_12940"/>
<evidence type="ECO:0000313" key="3">
    <source>
        <dbReference type="Proteomes" id="UP000245977"/>
    </source>
</evidence>
<accession>A0A2S2FF49</accession>
<feature type="domain" description="NTF2 fold immunity protein" evidence="1">
    <location>
        <begin position="6"/>
        <end position="125"/>
    </location>
</feature>
<name>A0A2S2FF49_9GAMM</name>
<dbReference type="AlphaFoldDB" id="A0A2S2FF49"/>
<dbReference type="EMBL" id="CP029397">
    <property type="protein sequence ID" value="AWL29415.1"/>
    <property type="molecule type" value="Genomic_DNA"/>
</dbReference>
<protein>
    <recommendedName>
        <fullName evidence="1">NTF2 fold immunity protein domain-containing protein</fullName>
    </recommendedName>
</protein>
<sequence>MDTNKAKFVLESFISEMRLWEIKWGKVFDEDNQAIFSDDNLNLRRTELLMVYNKYLSEKVLSLEQSRTMALPFSMPPEYNQEIYKEDTINQIQISFEVNKNGDKYRIYYLIFEKNLWKIDKMKILELNWKTSRQLF</sequence>
<organism evidence="2 3">
    <name type="scientific">Acinetobacter defluvii</name>
    <dbReference type="NCBI Taxonomy" id="1871111"/>
    <lineage>
        <taxon>Bacteria</taxon>
        <taxon>Pseudomonadati</taxon>
        <taxon>Pseudomonadota</taxon>
        <taxon>Gammaproteobacteria</taxon>
        <taxon>Moraxellales</taxon>
        <taxon>Moraxellaceae</taxon>
        <taxon>Acinetobacter</taxon>
    </lineage>
</organism>
<proteinExistence type="predicted"/>